<dbReference type="AlphaFoldDB" id="A0A1Q3FTC6"/>
<evidence type="ECO:0000256" key="5">
    <source>
        <dbReference type="ARBA" id="ARBA00023273"/>
    </source>
</evidence>
<reference evidence="7" key="1">
    <citation type="submission" date="2017-01" db="EMBL/GenBank/DDBJ databases">
        <title>A deep insight into the sialotranscriptome of adult male and female Cluex tarsalis mosquitoes.</title>
        <authorList>
            <person name="Ribeiro J.M."/>
            <person name="Moreira F."/>
            <person name="Bernard K.A."/>
            <person name="Calvo E."/>
        </authorList>
    </citation>
    <scope>NUCLEOTIDE SEQUENCE</scope>
    <source>
        <strain evidence="7">Kern County</strain>
        <tissue evidence="7">Salivary glands</tissue>
    </source>
</reference>
<keyword evidence="3" id="KW-0963">Cytoplasm</keyword>
<dbReference type="PANTHER" id="PTHR20899:SF1">
    <property type="entry name" value="PIERCER OF MICROTUBULE WALL 1 PROTEIN"/>
    <property type="match status" value="1"/>
</dbReference>
<dbReference type="Pfam" id="PF14892">
    <property type="entry name" value="PIRC1_2"/>
    <property type="match status" value="1"/>
</dbReference>
<evidence type="ECO:0000256" key="4">
    <source>
        <dbReference type="ARBA" id="ARBA00023212"/>
    </source>
</evidence>
<organism evidence="7">
    <name type="scientific">Culex tarsalis</name>
    <name type="common">Encephalitis mosquito</name>
    <dbReference type="NCBI Taxonomy" id="7177"/>
    <lineage>
        <taxon>Eukaryota</taxon>
        <taxon>Metazoa</taxon>
        <taxon>Ecdysozoa</taxon>
        <taxon>Arthropoda</taxon>
        <taxon>Hexapoda</taxon>
        <taxon>Insecta</taxon>
        <taxon>Pterygota</taxon>
        <taxon>Neoptera</taxon>
        <taxon>Endopterygota</taxon>
        <taxon>Diptera</taxon>
        <taxon>Nematocera</taxon>
        <taxon>Culicoidea</taxon>
        <taxon>Culicidae</taxon>
        <taxon>Culicinae</taxon>
        <taxon>Culicini</taxon>
        <taxon>Culex</taxon>
        <taxon>Culex</taxon>
    </lineage>
</organism>
<dbReference type="GO" id="GO:0005879">
    <property type="term" value="C:axonemal microtubule"/>
    <property type="evidence" value="ECO:0007669"/>
    <property type="project" value="InterPro"/>
</dbReference>
<evidence type="ECO:0000256" key="1">
    <source>
        <dbReference type="ARBA" id="ARBA00004138"/>
    </source>
</evidence>
<evidence type="ECO:0000256" key="6">
    <source>
        <dbReference type="ARBA" id="ARBA00038014"/>
    </source>
</evidence>
<keyword evidence="4" id="KW-0206">Cytoskeleton</keyword>
<dbReference type="PANTHER" id="PTHR20899">
    <property type="entry name" value="PIERCE HOMOLOG"/>
    <property type="match status" value="1"/>
</dbReference>
<evidence type="ECO:0000256" key="2">
    <source>
        <dbReference type="ARBA" id="ARBA00004245"/>
    </source>
</evidence>
<name>A0A1Q3FTC6_CULTA</name>
<evidence type="ECO:0000256" key="3">
    <source>
        <dbReference type="ARBA" id="ARBA00022490"/>
    </source>
</evidence>
<proteinExistence type="inferred from homology"/>
<dbReference type="InterPro" id="IPR026507">
    <property type="entry name" value="PIRC1/2"/>
</dbReference>
<keyword evidence="5" id="KW-0966">Cell projection</keyword>
<comment type="subcellular location">
    <subcellularLocation>
        <location evidence="1">Cell projection</location>
        <location evidence="1">Cilium</location>
    </subcellularLocation>
    <subcellularLocation>
        <location evidence="2">Cytoplasm</location>
        <location evidence="2">Cytoskeleton</location>
    </subcellularLocation>
</comment>
<accession>A0A1Q3FTC6</accession>
<sequence>MDSENLKISEHGVTEKDISNEFSLPKRFESPYLFKGYGNQKEDLNPIYRTSNSDYGYYPPCPHTVPHKYFPKSHKFTGHLYKCGMFRNYSLNTSMDRPYCDNY</sequence>
<dbReference type="GO" id="GO:0035082">
    <property type="term" value="P:axoneme assembly"/>
    <property type="evidence" value="ECO:0007669"/>
    <property type="project" value="InterPro"/>
</dbReference>
<evidence type="ECO:0000313" key="7">
    <source>
        <dbReference type="EMBL" id="JAV30673.1"/>
    </source>
</evidence>
<protein>
    <submittedName>
        <fullName evidence="7">Uncharacterized protein</fullName>
    </submittedName>
</protein>
<comment type="similarity">
    <text evidence="6">Belongs to the PIERCE1 family.</text>
</comment>
<dbReference type="EMBL" id="GFDL01004372">
    <property type="protein sequence ID" value="JAV30673.1"/>
    <property type="molecule type" value="Transcribed_RNA"/>
</dbReference>